<dbReference type="InterPro" id="IPR052561">
    <property type="entry name" value="ComplexI_Subunit1"/>
</dbReference>
<evidence type="ECO:0000256" key="3">
    <source>
        <dbReference type="ARBA" id="ARBA00022989"/>
    </source>
</evidence>
<name>A0A857DJH7_9FIRM</name>
<dbReference type="RefSeq" id="WP_019226100.1">
    <property type="nucleotide sequence ID" value="NZ_CP046996.1"/>
</dbReference>
<dbReference type="InterPro" id="IPR001694">
    <property type="entry name" value="NADH_UbQ_OxRdtase_su1/FPO"/>
</dbReference>
<feature type="transmembrane region" description="Helical" evidence="5">
    <location>
        <begin position="145"/>
        <end position="165"/>
    </location>
</feature>
<dbReference type="PANTHER" id="PTHR43359">
    <property type="entry name" value="FORMATE HYDROGENLYASE SUBUNIT 4"/>
    <property type="match status" value="1"/>
</dbReference>
<feature type="transmembrane region" description="Helical" evidence="5">
    <location>
        <begin position="102"/>
        <end position="124"/>
    </location>
</feature>
<dbReference type="GO" id="GO:0005886">
    <property type="term" value="C:plasma membrane"/>
    <property type="evidence" value="ECO:0007669"/>
    <property type="project" value="TreeGrafter"/>
</dbReference>
<evidence type="ECO:0000256" key="1">
    <source>
        <dbReference type="ARBA" id="ARBA00004141"/>
    </source>
</evidence>
<feature type="transmembrane region" description="Helical" evidence="5">
    <location>
        <begin position="17"/>
        <end position="38"/>
    </location>
</feature>
<feature type="transmembrane region" description="Helical" evidence="5">
    <location>
        <begin position="235"/>
        <end position="258"/>
    </location>
</feature>
<evidence type="ECO:0000313" key="6">
    <source>
        <dbReference type="EMBL" id="QHA00619.1"/>
    </source>
</evidence>
<protein>
    <submittedName>
        <fullName evidence="6">Formate hydrogenlyase</fullName>
    </submittedName>
</protein>
<dbReference type="PANTHER" id="PTHR43359:SF1">
    <property type="entry name" value="FORMATE HYDROGENLYASE SUBUNIT 4-RELATED"/>
    <property type="match status" value="1"/>
</dbReference>
<dbReference type="EMBL" id="CP046996">
    <property type="protein sequence ID" value="QHA00619.1"/>
    <property type="molecule type" value="Genomic_DNA"/>
</dbReference>
<dbReference type="GO" id="GO:0016829">
    <property type="term" value="F:lyase activity"/>
    <property type="evidence" value="ECO:0007669"/>
    <property type="project" value="UniProtKB-KW"/>
</dbReference>
<accession>A0A857DJH7</accession>
<evidence type="ECO:0000256" key="4">
    <source>
        <dbReference type="ARBA" id="ARBA00023136"/>
    </source>
</evidence>
<comment type="subcellular location">
    <subcellularLocation>
        <location evidence="1">Membrane</location>
        <topology evidence="1">Multi-pass membrane protein</topology>
    </subcellularLocation>
</comment>
<dbReference type="AlphaFoldDB" id="A0A857DJH7"/>
<evidence type="ECO:0000256" key="5">
    <source>
        <dbReference type="SAM" id="Phobius"/>
    </source>
</evidence>
<gene>
    <name evidence="6" type="ORF">GQ588_08235</name>
</gene>
<dbReference type="Proteomes" id="UP000430508">
    <property type="component" value="Chromosome"/>
</dbReference>
<keyword evidence="3 5" id="KW-1133">Transmembrane helix</keyword>
<evidence type="ECO:0000256" key="2">
    <source>
        <dbReference type="ARBA" id="ARBA00022692"/>
    </source>
</evidence>
<feature type="transmembrane region" description="Helical" evidence="5">
    <location>
        <begin position="185"/>
        <end position="203"/>
    </location>
</feature>
<dbReference type="Pfam" id="PF00146">
    <property type="entry name" value="NADHdh"/>
    <property type="match status" value="1"/>
</dbReference>
<feature type="transmembrane region" description="Helical" evidence="5">
    <location>
        <begin position="76"/>
        <end position="96"/>
    </location>
</feature>
<organism evidence="6 7">
    <name type="scientific">Dehalobacter restrictus</name>
    <dbReference type="NCBI Taxonomy" id="55583"/>
    <lineage>
        <taxon>Bacteria</taxon>
        <taxon>Bacillati</taxon>
        <taxon>Bacillota</taxon>
        <taxon>Clostridia</taxon>
        <taxon>Eubacteriales</taxon>
        <taxon>Desulfitobacteriaceae</taxon>
        <taxon>Dehalobacter</taxon>
    </lineage>
</organism>
<sequence>MKDCTPGRIGNEAMNSITYILIQLIVTLLAAPFVSGLIKKVKALTQKRKGAPVLQMYFDLYKLLQKTSVVSEVSSWIYKVAPYIVFATALTAALLIPVSTKIVPVLIPGDFIMLVSILALGRFFMMAAALDTGSTFGGMGSSREAMISSLIEPSILVTLFTVGLLSGSTSLPRIMQTVQVTGFPLAHPVYMMVGLALLIVIIAETSRIPVDDPSTHLELTMVHEAMILEYSGRHLALLEYGAAVKQLVFITLFVNIFIPHDQLIPFMGFGAVILSLLLYLLKVALMALVIALIEVNTVKFKLFSIPNLAALSFILAFLGILQFFILGGYHV</sequence>
<keyword evidence="2 5" id="KW-0812">Transmembrane</keyword>
<proteinExistence type="predicted"/>
<keyword evidence="6" id="KW-0456">Lyase</keyword>
<feature type="transmembrane region" description="Helical" evidence="5">
    <location>
        <begin position="305"/>
        <end position="325"/>
    </location>
</feature>
<reference evidence="6 7" key="1">
    <citation type="submission" date="2019-12" db="EMBL/GenBank/DDBJ databases">
        <title>Sequence classification of anaerobic respiratory reductive dehalogenases: First we see many, then we see few.</title>
        <authorList>
            <person name="Molenda O."/>
            <person name="Puentes Jacome L.A."/>
            <person name="Cao X."/>
            <person name="Nesbo C.L."/>
            <person name="Tang S."/>
            <person name="Morson N."/>
            <person name="Patron J."/>
            <person name="Lomheim L."/>
            <person name="Wishart D.S."/>
            <person name="Edwards E.A."/>
        </authorList>
    </citation>
    <scope>NUCLEOTIDE SEQUENCE [LARGE SCALE GENOMIC DNA]</scope>
    <source>
        <strain evidence="6 7">12DCA</strain>
    </source>
</reference>
<keyword evidence="4 5" id="KW-0472">Membrane</keyword>
<feature type="transmembrane region" description="Helical" evidence="5">
    <location>
        <begin position="264"/>
        <end position="293"/>
    </location>
</feature>
<evidence type="ECO:0000313" key="7">
    <source>
        <dbReference type="Proteomes" id="UP000430508"/>
    </source>
</evidence>